<keyword evidence="3" id="KW-1185">Reference proteome</keyword>
<feature type="region of interest" description="Disordered" evidence="1">
    <location>
        <begin position="117"/>
        <end position="251"/>
    </location>
</feature>
<feature type="compositionally biased region" description="Acidic residues" evidence="1">
    <location>
        <begin position="226"/>
        <end position="236"/>
    </location>
</feature>
<evidence type="ECO:0000256" key="1">
    <source>
        <dbReference type="SAM" id="MobiDB-lite"/>
    </source>
</evidence>
<dbReference type="EMBL" id="JBAHYK010000606">
    <property type="protein sequence ID" value="KAL0572615.1"/>
    <property type="molecule type" value="Genomic_DNA"/>
</dbReference>
<gene>
    <name evidence="2" type="ORF">V5O48_009346</name>
</gene>
<evidence type="ECO:0000313" key="3">
    <source>
        <dbReference type="Proteomes" id="UP001465976"/>
    </source>
</evidence>
<feature type="compositionally biased region" description="Acidic residues" evidence="1">
    <location>
        <begin position="135"/>
        <end position="163"/>
    </location>
</feature>
<feature type="compositionally biased region" description="Basic and acidic residues" evidence="1">
    <location>
        <begin position="237"/>
        <end position="251"/>
    </location>
</feature>
<name>A0ABR3FBX3_9AGAR</name>
<accession>A0ABR3FBX3</accession>
<evidence type="ECO:0000313" key="2">
    <source>
        <dbReference type="EMBL" id="KAL0572615.1"/>
    </source>
</evidence>
<reference evidence="2 3" key="1">
    <citation type="submission" date="2024-02" db="EMBL/GenBank/DDBJ databases">
        <title>A draft genome for the cacao thread blight pathogen Marasmius crinis-equi.</title>
        <authorList>
            <person name="Cohen S.P."/>
            <person name="Baruah I.K."/>
            <person name="Amoako-Attah I."/>
            <person name="Bukari Y."/>
            <person name="Meinhardt L.W."/>
            <person name="Bailey B.A."/>
        </authorList>
    </citation>
    <scope>NUCLEOTIDE SEQUENCE [LARGE SCALE GENOMIC DNA]</scope>
    <source>
        <strain evidence="2 3">GH-76</strain>
    </source>
</reference>
<sequence>MRFELNATFERDSSTELPPSYLFIRPPALAKVDDMWSIPFPPSQPIFYWSSDSLGTVVIPEENWANYGIPEIDLKAWIGSFWFTWQYYAVREYLQLKHFPSDGVEYARSHGYPILSRYQDPPSCSDDTDGSVYSDEYDESQSDDYQSDVYEYDESQSDDYESDEPQHDYQSDEPQCYDAGQGSVDMPADGSPKSSSPNAFPSLPASRESQPLRSGCVSPAHCQEYLDPDVSNDNDSEDRTSPGRTTTDGRL</sequence>
<proteinExistence type="predicted"/>
<comment type="caution">
    <text evidence="2">The sequence shown here is derived from an EMBL/GenBank/DDBJ whole genome shotgun (WGS) entry which is preliminary data.</text>
</comment>
<protein>
    <submittedName>
        <fullName evidence="2">Uncharacterized protein</fullName>
    </submittedName>
</protein>
<dbReference type="Proteomes" id="UP001465976">
    <property type="component" value="Unassembled WGS sequence"/>
</dbReference>
<organism evidence="2 3">
    <name type="scientific">Marasmius crinis-equi</name>
    <dbReference type="NCBI Taxonomy" id="585013"/>
    <lineage>
        <taxon>Eukaryota</taxon>
        <taxon>Fungi</taxon>
        <taxon>Dikarya</taxon>
        <taxon>Basidiomycota</taxon>
        <taxon>Agaricomycotina</taxon>
        <taxon>Agaricomycetes</taxon>
        <taxon>Agaricomycetidae</taxon>
        <taxon>Agaricales</taxon>
        <taxon>Marasmiineae</taxon>
        <taxon>Marasmiaceae</taxon>
        <taxon>Marasmius</taxon>
    </lineage>
</organism>